<sequence>MKKNLSHRIINRCRIKDQVRDSSQIDLPSHLRVRQGSLLVRCSISRLLKKLD</sequence>
<protein>
    <submittedName>
        <fullName evidence="1">Uncharacterized protein</fullName>
    </submittedName>
</protein>
<dbReference type="AlphaFoldDB" id="A0A396JHU6"/>
<dbReference type="Gramene" id="rna12178">
    <property type="protein sequence ID" value="RHN75918.1"/>
    <property type="gene ID" value="gene12178"/>
</dbReference>
<comment type="caution">
    <text evidence="1">The sequence shown here is derived from an EMBL/GenBank/DDBJ whole genome shotgun (WGS) entry which is preliminary data.</text>
</comment>
<evidence type="ECO:0000313" key="1">
    <source>
        <dbReference type="EMBL" id="RHN75918.1"/>
    </source>
</evidence>
<dbReference type="EMBL" id="PSQE01000002">
    <property type="protein sequence ID" value="RHN75918.1"/>
    <property type="molecule type" value="Genomic_DNA"/>
</dbReference>
<dbReference type="Proteomes" id="UP000265566">
    <property type="component" value="Chromosome 2"/>
</dbReference>
<organism evidence="1">
    <name type="scientific">Medicago truncatula</name>
    <name type="common">Barrel medic</name>
    <name type="synonym">Medicago tribuloides</name>
    <dbReference type="NCBI Taxonomy" id="3880"/>
    <lineage>
        <taxon>Eukaryota</taxon>
        <taxon>Viridiplantae</taxon>
        <taxon>Streptophyta</taxon>
        <taxon>Embryophyta</taxon>
        <taxon>Tracheophyta</taxon>
        <taxon>Spermatophyta</taxon>
        <taxon>Magnoliopsida</taxon>
        <taxon>eudicotyledons</taxon>
        <taxon>Gunneridae</taxon>
        <taxon>Pentapetalae</taxon>
        <taxon>rosids</taxon>
        <taxon>fabids</taxon>
        <taxon>Fabales</taxon>
        <taxon>Fabaceae</taxon>
        <taxon>Papilionoideae</taxon>
        <taxon>50 kb inversion clade</taxon>
        <taxon>NPAAA clade</taxon>
        <taxon>Hologalegina</taxon>
        <taxon>IRL clade</taxon>
        <taxon>Trifolieae</taxon>
        <taxon>Medicago</taxon>
    </lineage>
</organism>
<accession>A0A396JHU6</accession>
<gene>
    <name evidence="1" type="ORF">MtrunA17_Chr2g0326391</name>
</gene>
<name>A0A396JHU6_MEDTR</name>
<reference evidence="1" key="1">
    <citation type="journal article" date="2018" name="Nat. Plants">
        <title>Whole-genome landscape of Medicago truncatula symbiotic genes.</title>
        <authorList>
            <person name="Pecrix Y."/>
            <person name="Gamas P."/>
            <person name="Carrere S."/>
        </authorList>
    </citation>
    <scope>NUCLEOTIDE SEQUENCE</scope>
    <source>
        <tissue evidence="1">Leaves</tissue>
    </source>
</reference>
<proteinExistence type="predicted"/>